<evidence type="ECO:0000313" key="2">
    <source>
        <dbReference type="EMBL" id="QQX12708.1"/>
    </source>
</evidence>
<dbReference type="AlphaFoldDB" id="A0A6I4WQI1"/>
<keyword evidence="3" id="KW-1185">Reference proteome</keyword>
<dbReference type="EMBL" id="CP068231">
    <property type="protein sequence ID" value="QQX12708.1"/>
    <property type="molecule type" value="Genomic_DNA"/>
</dbReference>
<organism evidence="2">
    <name type="scientific">Aeromonas caviae</name>
    <name type="common">Aeromonas punctata</name>
    <dbReference type="NCBI Taxonomy" id="648"/>
    <lineage>
        <taxon>Bacteria</taxon>
        <taxon>Pseudomonadati</taxon>
        <taxon>Pseudomonadota</taxon>
        <taxon>Gammaproteobacteria</taxon>
        <taxon>Aeromonadales</taxon>
        <taxon>Aeromonadaceae</taxon>
        <taxon>Aeromonas</taxon>
    </lineage>
</organism>
<dbReference type="Proteomes" id="UP001304847">
    <property type="component" value="Unassembled WGS sequence"/>
</dbReference>
<geneLocation type="plasmid" evidence="2">
    <name>p1</name>
</geneLocation>
<keyword evidence="2" id="KW-0614">Plasmid</keyword>
<sequence length="444" mass="51288">MMKQYFSIQSSKRLFMTDQDGILESDQLLGRECISHNGLTPLLVMAVADARLKLRRCRYFLPDQPLSAATLLSEFWSVNVPNNLLIGVPDELVIDKRLQGVLSEAFFEWLTPLCAWSWSDTKDRAFAAKMRLLQERQYPSATFLGNSDEHPRLTLADVNKGNFAHEHRWAGSDYLPVKDRDYVQALVGRTQTVLPEPVSAPPLDFDPRSPQLELYKRSDYNLPGLWINSEPGDYPWLTTVGNQEDERRYFLDKGEFRHLKTVLQASPVPLKTWARMYECDLAELQQFLLGHCPPPAVFKTAMREKETEVPLGFWVLHAKKVNHGPFADLLDAIFWECEPYCSLELICETQPVQPQRLITLMSDQFSALFVIERDSEHDRTMANYRESLEQSFHMVRVDSEVQLSETNFTYVLDMLTQARMRQHEHTFAKDLVDTARQCSGWTTM</sequence>
<dbReference type="EMBL" id="JAYGOJ010000120">
    <property type="protein sequence ID" value="MEA9437605.1"/>
    <property type="molecule type" value="Genomic_DNA"/>
</dbReference>
<protein>
    <submittedName>
        <fullName evidence="2">Uncharacterized protein</fullName>
    </submittedName>
</protein>
<proteinExistence type="predicted"/>
<gene>
    <name evidence="2" type="ORF">JC965_26665</name>
    <name evidence="1" type="ORF">VCX44_17790</name>
</gene>
<name>A0A6I4WQI1_AERCA</name>
<evidence type="ECO:0000313" key="1">
    <source>
        <dbReference type="EMBL" id="MEA9437605.1"/>
    </source>
</evidence>
<accession>A0A6I4WQI1</accession>
<evidence type="ECO:0000313" key="3">
    <source>
        <dbReference type="Proteomes" id="UP001304847"/>
    </source>
</evidence>
<dbReference type="RefSeq" id="WP_160838619.1">
    <property type="nucleotide sequence ID" value="NZ_JAOCIE010000020.1"/>
</dbReference>
<reference evidence="1 3" key="2">
    <citation type="submission" date="2023-12" db="EMBL/GenBank/DDBJ databases">
        <title>Characterization of antibiotic resistance in Aeromonas spp. in hospital effluent.</title>
        <authorList>
            <person name="Negoseki B.R.S."/>
            <person name="Krul D."/>
            <person name="Siqueira A.C."/>
            <person name="Almeida M."/>
            <person name="Mesa D."/>
            <person name="Conte D."/>
            <person name="Dalla-Costa L.M."/>
        </authorList>
    </citation>
    <scope>NUCLEOTIDE SEQUENCE [LARGE SCALE GENOMIC DNA]</scope>
    <source>
        <strain evidence="1 3">36v</strain>
    </source>
</reference>
<reference evidence="2" key="1">
    <citation type="submission" date="2021-01" db="EMBL/GenBank/DDBJ databases">
        <title>GES Beta-lactamases isolated from hospital effluents in Brazil.</title>
        <authorList>
            <person name="Conte D."/>
            <person name="Mesa D."/>
            <person name="Palmeiro J.K."/>
            <person name="Dalla-Costa L.M."/>
        </authorList>
    </citation>
    <scope>NUCLEOTIDE SEQUENCE [LARGE SCALE GENOMIC DNA]</scope>
    <source>
        <strain evidence="2">Aero21</strain>
        <plasmid evidence="2">p1</plasmid>
    </source>
</reference>